<feature type="transmembrane region" description="Helical" evidence="5">
    <location>
        <begin position="903"/>
        <end position="929"/>
    </location>
</feature>
<reference evidence="8" key="2">
    <citation type="submission" date="2024-04" db="EMBL/GenBank/DDBJ databases">
        <authorList>
            <person name="Chen Y."/>
            <person name="Shah S."/>
            <person name="Dougan E. K."/>
            <person name="Thang M."/>
            <person name="Chan C."/>
        </authorList>
    </citation>
    <scope>NUCLEOTIDE SEQUENCE [LARGE SCALE GENOMIC DNA]</scope>
</reference>
<evidence type="ECO:0000259" key="6">
    <source>
        <dbReference type="Pfam" id="PF01490"/>
    </source>
</evidence>
<feature type="transmembrane region" description="Helical" evidence="5">
    <location>
        <begin position="991"/>
        <end position="1008"/>
    </location>
</feature>
<evidence type="ECO:0000313" key="7">
    <source>
        <dbReference type="EMBL" id="CAI4004304.1"/>
    </source>
</evidence>
<dbReference type="EMBL" id="CAMXCT010003405">
    <property type="protein sequence ID" value="CAI4004304.1"/>
    <property type="molecule type" value="Genomic_DNA"/>
</dbReference>
<feature type="transmembrane region" description="Helical" evidence="5">
    <location>
        <begin position="661"/>
        <end position="680"/>
    </location>
</feature>
<dbReference type="PANTHER" id="PTHR22950:SF652">
    <property type="entry name" value="TRANSMEMBRANE AMINO ACID TRANSPORTER FAMILY PROTEIN"/>
    <property type="match status" value="1"/>
</dbReference>
<keyword evidence="3 5" id="KW-1133">Transmembrane helix</keyword>
<dbReference type="GO" id="GO:0015179">
    <property type="term" value="F:L-amino acid transmembrane transporter activity"/>
    <property type="evidence" value="ECO:0007669"/>
    <property type="project" value="TreeGrafter"/>
</dbReference>
<evidence type="ECO:0000256" key="3">
    <source>
        <dbReference type="ARBA" id="ARBA00022989"/>
    </source>
</evidence>
<keyword evidence="2 5" id="KW-0812">Transmembrane</keyword>
<dbReference type="EMBL" id="CAMXCT030003405">
    <property type="protein sequence ID" value="CAL4791616.1"/>
    <property type="molecule type" value="Genomic_DNA"/>
</dbReference>
<keyword evidence="10" id="KW-1185">Reference proteome</keyword>
<keyword evidence="4 5" id="KW-0472">Membrane</keyword>
<feature type="transmembrane region" description="Helical" evidence="5">
    <location>
        <begin position="949"/>
        <end position="970"/>
    </location>
</feature>
<evidence type="ECO:0000313" key="9">
    <source>
        <dbReference type="EMBL" id="CAL4791616.1"/>
    </source>
</evidence>
<name>A0A9P1D6T7_9DINO</name>
<feature type="transmembrane region" description="Helical" evidence="5">
    <location>
        <begin position="779"/>
        <end position="797"/>
    </location>
</feature>
<feature type="transmembrane region" description="Helical" evidence="5">
    <location>
        <begin position="687"/>
        <end position="705"/>
    </location>
</feature>
<accession>A0A9P1D6T7</accession>
<sequence>MVPECRTGADHGPKSQRALNFAVKGQGLVGDLPLRLEDFQGYLDEVLSTNPFEGMDEPWDVPQVDLTLPRAFIFLSQRQALYVALRTLALKMQNPQSNVLPSVSSQNYPSPAAVRLVRLMGGQPSQELPPENPHSEIESKAIDAYAASGCCLRAMTWIQEHPIFETEVPEAKLKPSACPVVPHAFQSALTDDNFGISFKYPITATHSLDDLQAGLDYMWVQRLELPIDFCDSWWCVLATLPNMTFAQDENGQHIRLTFFDGKRLGWTVDAMDFSGLKGEVNEETAPAGVTGWEVRRRFKGTLHFDCTIHLRQSEGGKIGKAAEAATRKMCDAFVKAISRSVGPDFDQHLKVPVMRNKCVGLRPDPWMQLEDQFPPYSGVDSNGLQGNIFSLLAWAQALAIENGARLGRKACFWRQKVDALLWCPHDSVIAAVRGGKSGPDTRASLDTDVFWSQHNVSLREVGVRPNVCHFEASRWVWNNSMDEEQTNFCRGAWDVPEVYSPEVEDFMSRDRPWSVAVDIAGAQYGGGCSSASGQTWGTQDESTPVFFPESLALGFHSTGRSLGTGRTALLFLGVRRYFSGQSGSHGKAFFVPKDGQTHAWSLTSWASKKSPGQLGAPIQGGAFQAERWRRLRGIQRRQASDLDEASEAEAKATVMSTTVSLAKGMLGSGALSLSAGAAAFTQSSQGLLVATVIIISMTMLSGYTFQMVAESSADTGAADFGNTWAASVGESSAWLPRLAVGIMSFTTCTVYAMILADLTSSILQTCLATVPMLGALKPFCARTPTLIGLTCFILLPLCLAEDFSSLAFTSTLGLAACAYLALFSIWRALDGSYLPGGKFFKLAPYQPSPLMGASKLDDIVNPRALIFLSNISTAYMNHGMAPATFQELIRGSSGTSSQGLRRYAMAVLGAFALAGFVCTALMVAGLYTFGGNVNGLLLSNYAGTDLAAALGKMGVLLSVLFGFPLNFLLLRNEAAAILSRGRDPLDANQRRLLSTGLLMATSAPAIVLKDIGVVQAVLGSIFGSYLVFIAPAAMSRSLRNQKGLVRRRRATLEVVLTLRPCCTDTNCWAYLGIKNV</sequence>
<feature type="domain" description="Amino acid transporter transmembrane" evidence="6">
    <location>
        <begin position="651"/>
        <end position="1051"/>
    </location>
</feature>
<dbReference type="OrthoDB" id="28208at2759"/>
<protein>
    <submittedName>
        <fullName evidence="9">Vacuolar amino acid transporter 2</fullName>
    </submittedName>
</protein>
<comment type="caution">
    <text evidence="7">The sequence shown here is derived from an EMBL/GenBank/DDBJ whole genome shotgun (WGS) entry which is preliminary data.</text>
</comment>
<reference evidence="7" key="1">
    <citation type="submission" date="2022-10" db="EMBL/GenBank/DDBJ databases">
        <authorList>
            <person name="Chen Y."/>
            <person name="Dougan E. K."/>
            <person name="Chan C."/>
            <person name="Rhodes N."/>
            <person name="Thang M."/>
        </authorList>
    </citation>
    <scope>NUCLEOTIDE SEQUENCE</scope>
</reference>
<dbReference type="InterPro" id="IPR013057">
    <property type="entry name" value="AA_transpt_TM"/>
</dbReference>
<evidence type="ECO:0000256" key="1">
    <source>
        <dbReference type="ARBA" id="ARBA00004141"/>
    </source>
</evidence>
<evidence type="ECO:0000313" key="8">
    <source>
        <dbReference type="EMBL" id="CAL1157679.1"/>
    </source>
</evidence>
<dbReference type="PANTHER" id="PTHR22950">
    <property type="entry name" value="AMINO ACID TRANSPORTER"/>
    <property type="match status" value="1"/>
</dbReference>
<feature type="transmembrane region" description="Helical" evidence="5">
    <location>
        <begin position="738"/>
        <end position="758"/>
    </location>
</feature>
<dbReference type="GO" id="GO:0016020">
    <property type="term" value="C:membrane"/>
    <property type="evidence" value="ECO:0007669"/>
    <property type="project" value="UniProtKB-SubCell"/>
</dbReference>
<evidence type="ECO:0000256" key="5">
    <source>
        <dbReference type="SAM" id="Phobius"/>
    </source>
</evidence>
<comment type="subcellular location">
    <subcellularLocation>
        <location evidence="1">Membrane</location>
        <topology evidence="1">Multi-pass membrane protein</topology>
    </subcellularLocation>
</comment>
<evidence type="ECO:0000313" key="10">
    <source>
        <dbReference type="Proteomes" id="UP001152797"/>
    </source>
</evidence>
<dbReference type="Proteomes" id="UP001152797">
    <property type="component" value="Unassembled WGS sequence"/>
</dbReference>
<dbReference type="EMBL" id="CAMXCT020003405">
    <property type="protein sequence ID" value="CAL1157679.1"/>
    <property type="molecule type" value="Genomic_DNA"/>
</dbReference>
<gene>
    <name evidence="7" type="ORF">C1SCF055_LOCUS30100</name>
</gene>
<evidence type="ECO:0000256" key="2">
    <source>
        <dbReference type="ARBA" id="ARBA00022692"/>
    </source>
</evidence>
<organism evidence="7">
    <name type="scientific">Cladocopium goreaui</name>
    <dbReference type="NCBI Taxonomy" id="2562237"/>
    <lineage>
        <taxon>Eukaryota</taxon>
        <taxon>Sar</taxon>
        <taxon>Alveolata</taxon>
        <taxon>Dinophyceae</taxon>
        <taxon>Suessiales</taxon>
        <taxon>Symbiodiniaceae</taxon>
        <taxon>Cladocopium</taxon>
    </lineage>
</organism>
<dbReference type="AlphaFoldDB" id="A0A9P1D6T7"/>
<feature type="transmembrane region" description="Helical" evidence="5">
    <location>
        <begin position="1014"/>
        <end position="1034"/>
    </location>
</feature>
<dbReference type="Pfam" id="PF01490">
    <property type="entry name" value="Aa_trans"/>
    <property type="match status" value="1"/>
</dbReference>
<proteinExistence type="predicted"/>
<feature type="transmembrane region" description="Helical" evidence="5">
    <location>
        <begin position="803"/>
        <end position="826"/>
    </location>
</feature>
<evidence type="ECO:0000256" key="4">
    <source>
        <dbReference type="ARBA" id="ARBA00023136"/>
    </source>
</evidence>